<dbReference type="PANTHER" id="PTHR21371:SF1">
    <property type="entry name" value="KETOL-ACID REDUCTOISOMERASE, MITOCHONDRIAL"/>
    <property type="match status" value="1"/>
</dbReference>
<feature type="binding site" evidence="9 10">
    <location>
        <position position="196"/>
    </location>
    <ligand>
        <name>Mg(2+)</name>
        <dbReference type="ChEBI" id="CHEBI:18420"/>
        <label>1</label>
    </ligand>
</feature>
<accession>A0A2U1ALH3</accession>
<dbReference type="NCBIfam" id="TIGR00465">
    <property type="entry name" value="ilvC"/>
    <property type="match status" value="1"/>
</dbReference>
<keyword evidence="12" id="KW-1185">Reference proteome</keyword>
<feature type="binding site" evidence="9">
    <location>
        <position position="50"/>
    </location>
    <ligand>
        <name>NADP(+)</name>
        <dbReference type="ChEBI" id="CHEBI:58349"/>
    </ligand>
</feature>
<dbReference type="SUPFAM" id="SSF48179">
    <property type="entry name" value="6-phosphogluconate dehydrogenase C-terminal domain-like"/>
    <property type="match status" value="1"/>
</dbReference>
<dbReference type="UniPathway" id="UPA00049">
    <property type="reaction ID" value="UER00060"/>
</dbReference>
<evidence type="ECO:0000256" key="8">
    <source>
        <dbReference type="ARBA" id="ARBA00023304"/>
    </source>
</evidence>
<dbReference type="UniPathway" id="UPA00047">
    <property type="reaction ID" value="UER00056"/>
</dbReference>
<dbReference type="InterPro" id="IPR014359">
    <property type="entry name" value="KARI_prok"/>
</dbReference>
<sequence length="329" mass="35853">MENMAILHDGDADFGVLNGKTIAVIGYGAQGRAQALCMRDSGLNVIIGIRPGKSKDAADQDGFETMSVTDAAKRADIIHILLPDELHGPVYNAEIAPVITPGKTLSFSHGFSIVFGEIKPTKDVDVIMIAPKSPGTEERKRFVEGFGVPGLIAVKQNPSGKAKEVALAIAKAEGLTRAGVLECTFEQETYEDLFGEQNVLCGGMVDLMKYGFETLIEAGYPPEMAYFECIHEAKLIVDLIYEGGIQKMNAVISNTAEWGEYDNGPWIINPEVKTRMKESLRRIESGEFAKKWIAEARNGAPTLKAKRAALGEHPAEIVGKRIRSLFQKK</sequence>
<keyword evidence="9" id="KW-0521">NADP</keyword>
<dbReference type="PROSITE" id="PS51850">
    <property type="entry name" value="KARI_N"/>
    <property type="match status" value="1"/>
</dbReference>
<dbReference type="InterPro" id="IPR013116">
    <property type="entry name" value="KARI_N"/>
</dbReference>
<dbReference type="GO" id="GO:0050661">
    <property type="term" value="F:NADP binding"/>
    <property type="evidence" value="ECO:0007669"/>
    <property type="project" value="InterPro"/>
</dbReference>
<keyword evidence="7 9" id="KW-0560">Oxidoreductase</keyword>
<dbReference type="EMBL" id="QEKH01000031">
    <property type="protein sequence ID" value="PVY37266.1"/>
    <property type="molecule type" value="Genomic_DNA"/>
</dbReference>
<feature type="binding site" evidence="9">
    <location>
        <position position="54"/>
    </location>
    <ligand>
        <name>NADP(+)</name>
        <dbReference type="ChEBI" id="CHEBI:58349"/>
    </ligand>
</feature>
<comment type="similarity">
    <text evidence="3 9 10">Belongs to the ketol-acid reductoisomerase family.</text>
</comment>
<dbReference type="InterPro" id="IPR008927">
    <property type="entry name" value="6-PGluconate_DH-like_C_sf"/>
</dbReference>
<dbReference type="NCBIfam" id="NF004017">
    <property type="entry name" value="PRK05479.1"/>
    <property type="match status" value="1"/>
</dbReference>
<reference evidence="11 12" key="1">
    <citation type="submission" date="2018-04" db="EMBL/GenBank/DDBJ databases">
        <title>Genomic Encyclopedia of Type Strains, Phase IV (KMG-IV): sequencing the most valuable type-strain genomes for metagenomic binning, comparative biology and taxonomic classification.</title>
        <authorList>
            <person name="Goeker M."/>
        </authorList>
    </citation>
    <scope>NUCLEOTIDE SEQUENCE [LARGE SCALE GENOMIC DNA]</scope>
    <source>
        <strain evidence="11 12">DSM 14823</strain>
    </source>
</reference>
<dbReference type="PROSITE" id="PS51851">
    <property type="entry name" value="KARI_C"/>
    <property type="match status" value="1"/>
</dbReference>
<dbReference type="Proteomes" id="UP000245959">
    <property type="component" value="Unassembled WGS sequence"/>
</dbReference>
<keyword evidence="11" id="KW-0413">Isomerase</keyword>
<keyword evidence="6 9" id="KW-0460">Magnesium</keyword>
<keyword evidence="5 9" id="KW-0479">Metal-binding</keyword>
<dbReference type="SUPFAM" id="SSF51735">
    <property type="entry name" value="NAD(P)-binding Rossmann-fold domains"/>
    <property type="match status" value="1"/>
</dbReference>
<evidence type="ECO:0000256" key="6">
    <source>
        <dbReference type="ARBA" id="ARBA00022842"/>
    </source>
</evidence>
<dbReference type="GO" id="GO:0004455">
    <property type="term" value="F:ketol-acid reductoisomerase activity"/>
    <property type="evidence" value="ECO:0007669"/>
    <property type="project" value="UniProtKB-UniRule"/>
</dbReference>
<dbReference type="Gene3D" id="3.40.50.720">
    <property type="entry name" value="NAD(P)-binding Rossmann-like Domain"/>
    <property type="match status" value="1"/>
</dbReference>
<proteinExistence type="inferred from homology"/>
<organism evidence="11 12">
    <name type="scientific">Victivallis vadensis</name>
    <dbReference type="NCBI Taxonomy" id="172901"/>
    <lineage>
        <taxon>Bacteria</taxon>
        <taxon>Pseudomonadati</taxon>
        <taxon>Lentisphaerota</taxon>
        <taxon>Lentisphaeria</taxon>
        <taxon>Victivallales</taxon>
        <taxon>Victivallaceae</taxon>
        <taxon>Victivallis</taxon>
    </lineage>
</organism>
<evidence type="ECO:0000256" key="10">
    <source>
        <dbReference type="PROSITE-ProRule" id="PRU01198"/>
    </source>
</evidence>
<dbReference type="AlphaFoldDB" id="A0A2U1ALH3"/>
<comment type="function">
    <text evidence="9">Involved in the biosynthesis of branched-chain amino acids (BCAA). Catalyzes an alkyl-migration followed by a ketol-acid reduction of (S)-2-acetolactate (S2AL) to yield (R)-2,3-dihydroxy-isovalerate. In the isomerase reaction, S2AL is rearranged via a Mg-dependent methyl migration to produce 3-hydroxy-3-methyl-2-ketobutyrate (HMKB). In the reductase reaction, this 2-ketoacid undergoes a metal-dependent reduction by NADPH to yield (R)-2,3-dihydroxy-isovalerate.</text>
</comment>
<evidence type="ECO:0000256" key="2">
    <source>
        <dbReference type="ARBA" id="ARBA00004885"/>
    </source>
</evidence>
<feature type="binding site" evidence="9 10">
    <location>
        <position position="192"/>
    </location>
    <ligand>
        <name>Mg(2+)</name>
        <dbReference type="ChEBI" id="CHEBI:18420"/>
        <label>1</label>
    </ligand>
</feature>
<evidence type="ECO:0000256" key="4">
    <source>
        <dbReference type="ARBA" id="ARBA00022605"/>
    </source>
</evidence>
<keyword evidence="8 9" id="KW-0100">Branched-chain amino acid biosynthesis</keyword>
<comment type="caution">
    <text evidence="11">The sequence shown here is derived from an EMBL/GenBank/DDBJ whole genome shotgun (WGS) entry which is preliminary data.</text>
</comment>
<dbReference type="HAMAP" id="MF_00435">
    <property type="entry name" value="IlvC"/>
    <property type="match status" value="1"/>
</dbReference>
<feature type="binding site" evidence="9 10">
    <location>
        <position position="192"/>
    </location>
    <ligand>
        <name>Mg(2+)</name>
        <dbReference type="ChEBI" id="CHEBI:18420"/>
        <label>2</label>
    </ligand>
</feature>
<dbReference type="Pfam" id="PF07991">
    <property type="entry name" value="KARI_N"/>
    <property type="match status" value="1"/>
</dbReference>
<keyword evidence="4 9" id="KW-0028">Amino-acid biosynthesis</keyword>
<evidence type="ECO:0000256" key="1">
    <source>
        <dbReference type="ARBA" id="ARBA00004864"/>
    </source>
</evidence>
<evidence type="ECO:0000313" key="12">
    <source>
        <dbReference type="Proteomes" id="UP000245959"/>
    </source>
</evidence>
<feature type="binding site" evidence="9 10">
    <location>
        <position position="253"/>
    </location>
    <ligand>
        <name>substrate</name>
    </ligand>
</feature>
<gene>
    <name evidence="9" type="primary">ilvC</name>
    <name evidence="11" type="ORF">C8D82_1315</name>
</gene>
<dbReference type="InterPro" id="IPR000506">
    <property type="entry name" value="KARI_C"/>
</dbReference>
<dbReference type="Pfam" id="PF01450">
    <property type="entry name" value="KARI_C"/>
    <property type="match status" value="1"/>
</dbReference>
<dbReference type="GO" id="GO:0000287">
    <property type="term" value="F:magnesium ion binding"/>
    <property type="evidence" value="ECO:0007669"/>
    <property type="project" value="UniProtKB-UniRule"/>
</dbReference>
<feature type="active site" evidence="9">
    <location>
        <position position="109"/>
    </location>
</feature>
<name>A0A2U1ALH3_9BACT</name>
<feature type="binding site" evidence="9">
    <location>
        <begin position="27"/>
        <end position="30"/>
    </location>
    <ligand>
        <name>NADP(+)</name>
        <dbReference type="ChEBI" id="CHEBI:58349"/>
    </ligand>
</feature>
<comment type="cofactor">
    <cofactor evidence="9">
        <name>Mg(2+)</name>
        <dbReference type="ChEBI" id="CHEBI:18420"/>
    </cofactor>
    <text evidence="9">Binds 2 magnesium ions per subunit.</text>
</comment>
<dbReference type="EC" id="1.1.1.86" evidence="9"/>
<evidence type="ECO:0000256" key="9">
    <source>
        <dbReference type="HAMAP-Rule" id="MF_00435"/>
    </source>
</evidence>
<comment type="catalytic activity">
    <reaction evidence="9">
        <text>(2R,3R)-2,3-dihydroxy-3-methylpentanoate + NADP(+) = (S)-2-ethyl-2-hydroxy-3-oxobutanoate + NADPH + H(+)</text>
        <dbReference type="Rhea" id="RHEA:13493"/>
        <dbReference type="ChEBI" id="CHEBI:15378"/>
        <dbReference type="ChEBI" id="CHEBI:49256"/>
        <dbReference type="ChEBI" id="CHEBI:49258"/>
        <dbReference type="ChEBI" id="CHEBI:57783"/>
        <dbReference type="ChEBI" id="CHEBI:58349"/>
        <dbReference type="EC" id="1.1.1.86"/>
    </reaction>
</comment>
<dbReference type="PANTHER" id="PTHR21371">
    <property type="entry name" value="KETOL-ACID REDUCTOISOMERASE, MITOCHONDRIAL"/>
    <property type="match status" value="1"/>
</dbReference>
<evidence type="ECO:0000313" key="11">
    <source>
        <dbReference type="EMBL" id="PVY37266.1"/>
    </source>
</evidence>
<evidence type="ECO:0000256" key="5">
    <source>
        <dbReference type="ARBA" id="ARBA00022723"/>
    </source>
</evidence>
<dbReference type="InterPro" id="IPR013023">
    <property type="entry name" value="KARI"/>
</dbReference>
<dbReference type="Gene3D" id="6.10.240.10">
    <property type="match status" value="1"/>
</dbReference>
<comment type="pathway">
    <text evidence="1 9">Amino-acid biosynthesis; L-valine biosynthesis; L-valine from pyruvate: step 2/4.</text>
</comment>
<evidence type="ECO:0000256" key="7">
    <source>
        <dbReference type="ARBA" id="ARBA00023002"/>
    </source>
</evidence>
<dbReference type="GO" id="GO:0016853">
    <property type="term" value="F:isomerase activity"/>
    <property type="evidence" value="ECO:0007669"/>
    <property type="project" value="UniProtKB-KW"/>
</dbReference>
<feature type="binding site" evidence="9">
    <location>
        <position position="135"/>
    </location>
    <ligand>
        <name>NADP(+)</name>
        <dbReference type="ChEBI" id="CHEBI:58349"/>
    </ligand>
</feature>
<feature type="binding site" evidence="9 10">
    <location>
        <position position="228"/>
    </location>
    <ligand>
        <name>Mg(2+)</name>
        <dbReference type="ChEBI" id="CHEBI:18420"/>
        <label>2</label>
    </ligand>
</feature>
<dbReference type="PIRSF" id="PIRSF000116">
    <property type="entry name" value="IlvC_gammaproteo"/>
    <property type="match status" value="1"/>
</dbReference>
<evidence type="ECO:0000256" key="3">
    <source>
        <dbReference type="ARBA" id="ARBA00010318"/>
    </source>
</evidence>
<comment type="caution">
    <text evidence="9">Lacks conserved residue(s) required for the propagation of feature annotation.</text>
</comment>
<dbReference type="GO" id="GO:0009097">
    <property type="term" value="P:isoleucine biosynthetic process"/>
    <property type="evidence" value="ECO:0007669"/>
    <property type="project" value="UniProtKB-UniRule"/>
</dbReference>
<dbReference type="GO" id="GO:0009099">
    <property type="term" value="P:L-valine biosynthetic process"/>
    <property type="evidence" value="ECO:0007669"/>
    <property type="project" value="UniProtKB-UniRule"/>
</dbReference>
<comment type="pathway">
    <text evidence="2 9">Amino-acid biosynthesis; L-isoleucine biosynthesis; L-isoleucine from 2-oxobutanoate: step 2/4.</text>
</comment>
<comment type="catalytic activity">
    <reaction evidence="9">
        <text>(2R)-2,3-dihydroxy-3-methylbutanoate + NADP(+) = (2S)-2-acetolactate + NADPH + H(+)</text>
        <dbReference type="Rhea" id="RHEA:22068"/>
        <dbReference type="ChEBI" id="CHEBI:15378"/>
        <dbReference type="ChEBI" id="CHEBI:49072"/>
        <dbReference type="ChEBI" id="CHEBI:57783"/>
        <dbReference type="ChEBI" id="CHEBI:58349"/>
        <dbReference type="ChEBI" id="CHEBI:58476"/>
        <dbReference type="EC" id="1.1.1.86"/>
    </reaction>
</comment>
<protein>
    <recommendedName>
        <fullName evidence="9">Ketol-acid reductoisomerase (NADP(+))</fullName>
        <shortName evidence="9">KARI</shortName>
        <ecNumber evidence="9">1.1.1.86</ecNumber>
    </recommendedName>
    <alternativeName>
        <fullName evidence="9">Acetohydroxy-acid isomeroreductase</fullName>
        <shortName evidence="9">AHIR</shortName>
    </alternativeName>
    <alternativeName>
        <fullName evidence="9">Alpha-keto-beta-hydroxylacyl reductoisomerase</fullName>
    </alternativeName>
</protein>
<dbReference type="InterPro" id="IPR036291">
    <property type="entry name" value="NAD(P)-bd_dom_sf"/>
</dbReference>
<feature type="binding site" evidence="9 10">
    <location>
        <position position="232"/>
    </location>
    <ligand>
        <name>Mg(2+)</name>
        <dbReference type="ChEBI" id="CHEBI:18420"/>
        <label>2</label>
    </ligand>
</feature>